<dbReference type="EMBL" id="JAWDJW010006083">
    <property type="protein sequence ID" value="KAK3065982.1"/>
    <property type="molecule type" value="Genomic_DNA"/>
</dbReference>
<reference evidence="1" key="1">
    <citation type="submission" date="2024-09" db="EMBL/GenBank/DDBJ databases">
        <title>Black Yeasts Isolated from many extreme environments.</title>
        <authorList>
            <person name="Coleine C."/>
            <person name="Stajich J.E."/>
            <person name="Selbmann L."/>
        </authorList>
    </citation>
    <scope>NUCLEOTIDE SEQUENCE</scope>
    <source>
        <strain evidence="1">CCFEE 5737</strain>
    </source>
</reference>
<proteinExistence type="predicted"/>
<comment type="caution">
    <text evidence="1">The sequence shown here is derived from an EMBL/GenBank/DDBJ whole genome shotgun (WGS) entry which is preliminary data.</text>
</comment>
<name>A0ACC3DDX1_9PEZI</name>
<protein>
    <submittedName>
        <fullName evidence="1">Uncharacterized protein</fullName>
    </submittedName>
</protein>
<keyword evidence="2" id="KW-1185">Reference proteome</keyword>
<sequence length="53" mass="5344">MAPSVPSASDALRKTADKVAPQSSSTEYKKESAAARVLGAGCAGIAELAVFHP</sequence>
<organism evidence="1 2">
    <name type="scientific">Coniosporium uncinatum</name>
    <dbReference type="NCBI Taxonomy" id="93489"/>
    <lineage>
        <taxon>Eukaryota</taxon>
        <taxon>Fungi</taxon>
        <taxon>Dikarya</taxon>
        <taxon>Ascomycota</taxon>
        <taxon>Pezizomycotina</taxon>
        <taxon>Dothideomycetes</taxon>
        <taxon>Dothideomycetes incertae sedis</taxon>
        <taxon>Coniosporium</taxon>
    </lineage>
</organism>
<feature type="non-terminal residue" evidence="1">
    <location>
        <position position="53"/>
    </location>
</feature>
<dbReference type="Proteomes" id="UP001186974">
    <property type="component" value="Unassembled WGS sequence"/>
</dbReference>
<evidence type="ECO:0000313" key="1">
    <source>
        <dbReference type="EMBL" id="KAK3065982.1"/>
    </source>
</evidence>
<accession>A0ACC3DDX1</accession>
<evidence type="ECO:0000313" key="2">
    <source>
        <dbReference type="Proteomes" id="UP001186974"/>
    </source>
</evidence>
<gene>
    <name evidence="1" type="ORF">LTS18_002164</name>
</gene>